<feature type="transmembrane region" description="Helical" evidence="2">
    <location>
        <begin position="298"/>
        <end position="322"/>
    </location>
</feature>
<dbReference type="Proteomes" id="UP000821866">
    <property type="component" value="Chromosome 8"/>
</dbReference>
<keyword evidence="2" id="KW-0812">Transmembrane</keyword>
<feature type="domain" description="C2H2-type" evidence="3">
    <location>
        <begin position="136"/>
        <end position="164"/>
    </location>
</feature>
<dbReference type="AlphaFoldDB" id="A0A9J6DC72"/>
<dbReference type="EMBL" id="JABSTU010000010">
    <property type="protein sequence ID" value="KAH8019553.1"/>
    <property type="molecule type" value="Genomic_DNA"/>
</dbReference>
<organism evidence="4 5">
    <name type="scientific">Rhipicephalus microplus</name>
    <name type="common">Cattle tick</name>
    <name type="synonym">Boophilus microplus</name>
    <dbReference type="NCBI Taxonomy" id="6941"/>
    <lineage>
        <taxon>Eukaryota</taxon>
        <taxon>Metazoa</taxon>
        <taxon>Ecdysozoa</taxon>
        <taxon>Arthropoda</taxon>
        <taxon>Chelicerata</taxon>
        <taxon>Arachnida</taxon>
        <taxon>Acari</taxon>
        <taxon>Parasitiformes</taxon>
        <taxon>Ixodida</taxon>
        <taxon>Ixodoidea</taxon>
        <taxon>Ixodidae</taxon>
        <taxon>Rhipicephalinae</taxon>
        <taxon>Rhipicephalus</taxon>
        <taxon>Boophilus</taxon>
    </lineage>
</organism>
<dbReference type="PROSITE" id="PS00028">
    <property type="entry name" value="ZINC_FINGER_C2H2_1"/>
    <property type="match status" value="1"/>
</dbReference>
<keyword evidence="5" id="KW-1185">Reference proteome</keyword>
<dbReference type="PROSITE" id="PS50157">
    <property type="entry name" value="ZINC_FINGER_C2H2_2"/>
    <property type="match status" value="1"/>
</dbReference>
<proteinExistence type="predicted"/>
<dbReference type="PANTHER" id="PTHR21385:SF0">
    <property type="entry name" value="RE51073P"/>
    <property type="match status" value="1"/>
</dbReference>
<reference evidence="4" key="2">
    <citation type="submission" date="2021-09" db="EMBL/GenBank/DDBJ databases">
        <authorList>
            <person name="Jia N."/>
            <person name="Wang J."/>
            <person name="Shi W."/>
            <person name="Du L."/>
            <person name="Sun Y."/>
            <person name="Zhan W."/>
            <person name="Jiang J."/>
            <person name="Wang Q."/>
            <person name="Zhang B."/>
            <person name="Ji P."/>
            <person name="Sakyi L.B."/>
            <person name="Cui X."/>
            <person name="Yuan T."/>
            <person name="Jiang B."/>
            <person name="Yang W."/>
            <person name="Lam T.T.-Y."/>
            <person name="Chang Q."/>
            <person name="Ding S."/>
            <person name="Wang X."/>
            <person name="Zhu J."/>
            <person name="Ruan X."/>
            <person name="Zhao L."/>
            <person name="Wei J."/>
            <person name="Que T."/>
            <person name="Du C."/>
            <person name="Cheng J."/>
            <person name="Dai P."/>
            <person name="Han X."/>
            <person name="Huang E."/>
            <person name="Gao Y."/>
            <person name="Liu J."/>
            <person name="Shao H."/>
            <person name="Ye R."/>
            <person name="Li L."/>
            <person name="Wei W."/>
            <person name="Wang X."/>
            <person name="Wang C."/>
            <person name="Huo Q."/>
            <person name="Li W."/>
            <person name="Guo W."/>
            <person name="Chen H."/>
            <person name="Chen S."/>
            <person name="Zhou L."/>
            <person name="Zhou L."/>
            <person name="Ni X."/>
            <person name="Tian J."/>
            <person name="Zhou Y."/>
            <person name="Sheng Y."/>
            <person name="Liu T."/>
            <person name="Pan Y."/>
            <person name="Xia L."/>
            <person name="Li J."/>
            <person name="Zhao F."/>
            <person name="Cao W."/>
        </authorList>
    </citation>
    <scope>NUCLEOTIDE SEQUENCE</scope>
    <source>
        <strain evidence="4">Rmic-2018</strain>
        <tissue evidence="4">Larvae</tissue>
    </source>
</reference>
<keyword evidence="2" id="KW-0472">Membrane</keyword>
<protein>
    <recommendedName>
        <fullName evidence="3">C2H2-type domain-containing protein</fullName>
    </recommendedName>
</protein>
<keyword evidence="1" id="KW-0863">Zinc-finger</keyword>
<name>A0A9J6DC72_RHIMP</name>
<gene>
    <name evidence="4" type="ORF">HPB51_019980</name>
</gene>
<dbReference type="InterPro" id="IPR013087">
    <property type="entry name" value="Znf_C2H2_type"/>
</dbReference>
<evidence type="ECO:0000256" key="1">
    <source>
        <dbReference type="PROSITE-ProRule" id="PRU00042"/>
    </source>
</evidence>
<comment type="caution">
    <text evidence="4">The sequence shown here is derived from an EMBL/GenBank/DDBJ whole genome shotgun (WGS) entry which is preliminary data.</text>
</comment>
<dbReference type="PANTHER" id="PTHR21385">
    <property type="entry name" value="ZINC FINGER PROTEIN-RELATED"/>
    <property type="match status" value="1"/>
</dbReference>
<evidence type="ECO:0000259" key="3">
    <source>
        <dbReference type="PROSITE" id="PS50157"/>
    </source>
</evidence>
<sequence>MERTLQYRSSQYERHDVTPAACFIGADSERHALAEFIRSVVRDELRQLQAAGPQSPVVILLLLSHVGWNGPSSPRVQPCSRAQSRVARQLVRRKVTAVLQRYRVSLGPECPLHPSRDLFWWPAGLMADEATDQPSWSCPMCGRSFFCHEKLTSHWDEEHAASVAPKAERGVCLADYCDILRCDVLGPRLAAAERASAGGSAVAATLPDKPKEVEVLGGRCGEPPADHPRCSCDQKHMSALQQKCRIVVQQCVIGLLSVLSVKDFQDIEDELNNNICSYLTCNKYWDDSLNEERRVPMLFSMIIGIILVGGFCLCYYIVWILFESIPHPRLSSPCDGAPYDDVYCDSQVRFSSFGLASDGRDGGHARQCHCRFVGRHAYHKHSVAASMR</sequence>
<keyword evidence="2" id="KW-1133">Transmembrane helix</keyword>
<evidence type="ECO:0000313" key="4">
    <source>
        <dbReference type="EMBL" id="KAH8019553.1"/>
    </source>
</evidence>
<reference evidence="4" key="1">
    <citation type="journal article" date="2020" name="Cell">
        <title>Large-Scale Comparative Analyses of Tick Genomes Elucidate Their Genetic Diversity and Vector Capacities.</title>
        <authorList>
            <consortium name="Tick Genome and Microbiome Consortium (TIGMIC)"/>
            <person name="Jia N."/>
            <person name="Wang J."/>
            <person name="Shi W."/>
            <person name="Du L."/>
            <person name="Sun Y."/>
            <person name="Zhan W."/>
            <person name="Jiang J.F."/>
            <person name="Wang Q."/>
            <person name="Zhang B."/>
            <person name="Ji P."/>
            <person name="Bell-Sakyi L."/>
            <person name="Cui X.M."/>
            <person name="Yuan T.T."/>
            <person name="Jiang B.G."/>
            <person name="Yang W.F."/>
            <person name="Lam T.T."/>
            <person name="Chang Q.C."/>
            <person name="Ding S.J."/>
            <person name="Wang X.J."/>
            <person name="Zhu J.G."/>
            <person name="Ruan X.D."/>
            <person name="Zhao L."/>
            <person name="Wei J.T."/>
            <person name="Ye R.Z."/>
            <person name="Que T.C."/>
            <person name="Du C.H."/>
            <person name="Zhou Y.H."/>
            <person name="Cheng J.X."/>
            <person name="Dai P.F."/>
            <person name="Guo W.B."/>
            <person name="Han X.H."/>
            <person name="Huang E.J."/>
            <person name="Li L.F."/>
            <person name="Wei W."/>
            <person name="Gao Y.C."/>
            <person name="Liu J.Z."/>
            <person name="Shao H.Z."/>
            <person name="Wang X."/>
            <person name="Wang C.C."/>
            <person name="Yang T.C."/>
            <person name="Huo Q.B."/>
            <person name="Li W."/>
            <person name="Chen H.Y."/>
            <person name="Chen S.E."/>
            <person name="Zhou L.G."/>
            <person name="Ni X.B."/>
            <person name="Tian J.H."/>
            <person name="Sheng Y."/>
            <person name="Liu T."/>
            <person name="Pan Y.S."/>
            <person name="Xia L.Y."/>
            <person name="Li J."/>
            <person name="Zhao F."/>
            <person name="Cao W.C."/>
        </authorList>
    </citation>
    <scope>NUCLEOTIDE SEQUENCE</scope>
    <source>
        <strain evidence="4">Rmic-2018</strain>
    </source>
</reference>
<dbReference type="GO" id="GO:0008270">
    <property type="term" value="F:zinc ion binding"/>
    <property type="evidence" value="ECO:0007669"/>
    <property type="project" value="UniProtKB-KW"/>
</dbReference>
<evidence type="ECO:0000256" key="2">
    <source>
        <dbReference type="SAM" id="Phobius"/>
    </source>
</evidence>
<keyword evidence="1" id="KW-0479">Metal-binding</keyword>
<keyword evidence="1" id="KW-0862">Zinc</keyword>
<dbReference type="VEuPathDB" id="VectorBase:LOC119176838"/>
<accession>A0A9J6DC72</accession>
<evidence type="ECO:0000313" key="5">
    <source>
        <dbReference type="Proteomes" id="UP000821866"/>
    </source>
</evidence>